<evidence type="ECO:0000256" key="2">
    <source>
        <dbReference type="SAM" id="Phobius"/>
    </source>
</evidence>
<evidence type="ECO:0000256" key="1">
    <source>
        <dbReference type="SAM" id="MobiDB-lite"/>
    </source>
</evidence>
<organism evidence="3 4">
    <name type="scientific">Gordonia humi</name>
    <dbReference type="NCBI Taxonomy" id="686429"/>
    <lineage>
        <taxon>Bacteria</taxon>
        <taxon>Bacillati</taxon>
        <taxon>Actinomycetota</taxon>
        <taxon>Actinomycetes</taxon>
        <taxon>Mycobacteriales</taxon>
        <taxon>Gordoniaceae</taxon>
        <taxon>Gordonia</taxon>
    </lineage>
</organism>
<proteinExistence type="predicted"/>
<keyword evidence="2" id="KW-1133">Transmembrane helix</keyword>
<feature type="compositionally biased region" description="Basic and acidic residues" evidence="1">
    <location>
        <begin position="7"/>
        <end position="24"/>
    </location>
</feature>
<dbReference type="RefSeq" id="WP_183372751.1">
    <property type="nucleotide sequence ID" value="NZ_BAABHL010000001.1"/>
</dbReference>
<dbReference type="AlphaFoldDB" id="A0A840F678"/>
<dbReference type="EMBL" id="JACIFP010000001">
    <property type="protein sequence ID" value="MBB4137918.1"/>
    <property type="molecule type" value="Genomic_DNA"/>
</dbReference>
<feature type="region of interest" description="Disordered" evidence="1">
    <location>
        <begin position="1"/>
        <end position="70"/>
    </location>
</feature>
<feature type="compositionally biased region" description="Gly residues" evidence="1">
    <location>
        <begin position="158"/>
        <end position="169"/>
    </location>
</feature>
<dbReference type="Proteomes" id="UP000551501">
    <property type="component" value="Unassembled WGS sequence"/>
</dbReference>
<feature type="region of interest" description="Disordered" evidence="1">
    <location>
        <begin position="110"/>
        <end position="184"/>
    </location>
</feature>
<keyword evidence="2" id="KW-0812">Transmembrane</keyword>
<reference evidence="3 4" key="1">
    <citation type="submission" date="2020-08" db="EMBL/GenBank/DDBJ databases">
        <title>Sequencing the genomes of 1000 actinobacteria strains.</title>
        <authorList>
            <person name="Klenk H.-P."/>
        </authorList>
    </citation>
    <scope>NUCLEOTIDE SEQUENCE [LARGE SCALE GENOMIC DNA]</scope>
    <source>
        <strain evidence="3 4">DSM 45298</strain>
    </source>
</reference>
<keyword evidence="4" id="KW-1185">Reference proteome</keyword>
<feature type="compositionally biased region" description="Low complexity" evidence="1">
    <location>
        <begin position="46"/>
        <end position="65"/>
    </location>
</feature>
<feature type="transmembrane region" description="Helical" evidence="2">
    <location>
        <begin position="78"/>
        <end position="101"/>
    </location>
</feature>
<keyword evidence="2" id="KW-0472">Membrane</keyword>
<feature type="compositionally biased region" description="Low complexity" evidence="1">
    <location>
        <begin position="144"/>
        <end position="154"/>
    </location>
</feature>
<evidence type="ECO:0000313" key="3">
    <source>
        <dbReference type="EMBL" id="MBB4137918.1"/>
    </source>
</evidence>
<sequence>MTSPHDQNPDDRNPADHAPEDPAVHDQPPGADPAGEAPTAPLESTQPDPGQAAPAPQPTPVAAAPRPGPTVVPVQKRWLVAGSAVGALAVVGLAFGAGFLVGDNTGDDGHGDRGRMSAEYGQMPGFGSGSGGGRRLFVIPDLPGQEQGQGQQDRSGQDGSGQDGTGQDGSGQQQTPAPSSSIPG</sequence>
<name>A0A840F678_9ACTN</name>
<comment type="caution">
    <text evidence="3">The sequence shown here is derived from an EMBL/GenBank/DDBJ whole genome shotgun (WGS) entry which is preliminary data.</text>
</comment>
<feature type="compositionally biased region" description="Gly residues" evidence="1">
    <location>
        <begin position="124"/>
        <end position="134"/>
    </location>
</feature>
<accession>A0A840F678</accession>
<feature type="compositionally biased region" description="Polar residues" evidence="1">
    <location>
        <begin position="175"/>
        <end position="184"/>
    </location>
</feature>
<protein>
    <submittedName>
        <fullName evidence="3">Uncharacterized protein</fullName>
    </submittedName>
</protein>
<gene>
    <name evidence="3" type="ORF">BKA16_004470</name>
</gene>
<evidence type="ECO:0000313" key="4">
    <source>
        <dbReference type="Proteomes" id="UP000551501"/>
    </source>
</evidence>